<dbReference type="AlphaFoldDB" id="A0A9D9DEX9"/>
<proteinExistence type="predicted"/>
<evidence type="ECO:0000256" key="2">
    <source>
        <dbReference type="ARBA" id="ARBA00023125"/>
    </source>
</evidence>
<dbReference type="CDD" id="cd00798">
    <property type="entry name" value="INT_XerDC_C"/>
    <property type="match status" value="1"/>
</dbReference>
<dbReference type="Gene3D" id="1.10.150.130">
    <property type="match status" value="1"/>
</dbReference>
<comment type="caution">
    <text evidence="7">The sequence shown here is derived from an EMBL/GenBank/DDBJ whole genome shotgun (WGS) entry which is preliminary data.</text>
</comment>
<dbReference type="InterPro" id="IPR004107">
    <property type="entry name" value="Integrase_SAM-like_N"/>
</dbReference>
<dbReference type="InterPro" id="IPR010998">
    <property type="entry name" value="Integrase_recombinase_N"/>
</dbReference>
<keyword evidence="1" id="KW-0229">DNA integration</keyword>
<organism evidence="7 8">
    <name type="scientific">Candidatus Alloenteromonas pullistercoris</name>
    <dbReference type="NCBI Taxonomy" id="2840785"/>
    <lineage>
        <taxon>Bacteria</taxon>
        <taxon>Bacillati</taxon>
        <taxon>Bacillota</taxon>
        <taxon>Bacillota incertae sedis</taxon>
        <taxon>Candidatus Alloenteromonas</taxon>
    </lineage>
</organism>
<dbReference type="InterPro" id="IPR044068">
    <property type="entry name" value="CB"/>
</dbReference>
<feature type="domain" description="Core-binding (CB)" evidence="6">
    <location>
        <begin position="1"/>
        <end position="85"/>
    </location>
</feature>
<dbReference type="Gene3D" id="1.10.443.10">
    <property type="entry name" value="Intergrase catalytic core"/>
    <property type="match status" value="1"/>
</dbReference>
<dbReference type="InterPro" id="IPR002104">
    <property type="entry name" value="Integrase_catalytic"/>
</dbReference>
<evidence type="ECO:0000256" key="1">
    <source>
        <dbReference type="ARBA" id="ARBA00022908"/>
    </source>
</evidence>
<dbReference type="InterPro" id="IPR013762">
    <property type="entry name" value="Integrase-like_cat_sf"/>
</dbReference>
<evidence type="ECO:0000313" key="8">
    <source>
        <dbReference type="Proteomes" id="UP000823634"/>
    </source>
</evidence>
<accession>A0A9D9DEX9</accession>
<dbReference type="InterPro" id="IPR050090">
    <property type="entry name" value="Tyrosine_recombinase_XerCD"/>
</dbReference>
<keyword evidence="2 4" id="KW-0238">DNA-binding</keyword>
<dbReference type="Pfam" id="PF00589">
    <property type="entry name" value="Phage_integrase"/>
    <property type="match status" value="1"/>
</dbReference>
<evidence type="ECO:0000259" key="5">
    <source>
        <dbReference type="PROSITE" id="PS51898"/>
    </source>
</evidence>
<dbReference type="PANTHER" id="PTHR30349:SF81">
    <property type="entry name" value="TYROSINE RECOMBINASE XERC"/>
    <property type="match status" value="1"/>
</dbReference>
<reference evidence="7" key="1">
    <citation type="submission" date="2020-10" db="EMBL/GenBank/DDBJ databases">
        <authorList>
            <person name="Gilroy R."/>
        </authorList>
    </citation>
    <scope>NUCLEOTIDE SEQUENCE</scope>
    <source>
        <strain evidence="7">17113</strain>
    </source>
</reference>
<dbReference type="SUPFAM" id="SSF47823">
    <property type="entry name" value="lambda integrase-like, N-terminal domain"/>
    <property type="match status" value="1"/>
</dbReference>
<dbReference type="Proteomes" id="UP000823634">
    <property type="component" value="Unassembled WGS sequence"/>
</dbReference>
<dbReference type="Pfam" id="PF02899">
    <property type="entry name" value="Phage_int_SAM_1"/>
    <property type="match status" value="1"/>
</dbReference>
<dbReference type="PANTHER" id="PTHR30349">
    <property type="entry name" value="PHAGE INTEGRASE-RELATED"/>
    <property type="match status" value="1"/>
</dbReference>
<gene>
    <name evidence="7" type="ORF">IAC61_03235</name>
</gene>
<evidence type="ECO:0000256" key="3">
    <source>
        <dbReference type="ARBA" id="ARBA00023172"/>
    </source>
</evidence>
<dbReference type="PROSITE" id="PS51898">
    <property type="entry name" value="TYR_RECOMBINASE"/>
    <property type="match status" value="1"/>
</dbReference>
<sequence>MDIEDAMDDYARHLLVERGLSKTTVKDYYDDFGIFRTDFPFVKSTDDLTEDMIGTFAIEEGEKERSRSSIARRLSFLRGFFLYLSKKGLMAYSGGKIALPKRERRLPEVLTEEEIGRLFAAIDPESEFGARDYAMLLTMYMTGCRVGELIELRLSDIGFDRRLVRIRHGKGDKERTVPIGEEALAALKDYVNLYRPKVKGAEKSPYCFLNKFGDPLSRNYFFLQVKKYAEIAGIRKNVSPHTLRHSFATHLLSHGASLRSVSALLGHAHLETTEIYTHVNPEGAISAYRKAFEGK</sequence>
<dbReference type="InterPro" id="IPR011010">
    <property type="entry name" value="DNA_brk_join_enz"/>
</dbReference>
<dbReference type="GO" id="GO:0006310">
    <property type="term" value="P:DNA recombination"/>
    <property type="evidence" value="ECO:0007669"/>
    <property type="project" value="UniProtKB-KW"/>
</dbReference>
<protein>
    <submittedName>
        <fullName evidence="7">Tyrosine-type recombinase/integrase</fullName>
    </submittedName>
</protein>
<dbReference type="EMBL" id="JADINA010000021">
    <property type="protein sequence ID" value="MBO8426317.1"/>
    <property type="molecule type" value="Genomic_DNA"/>
</dbReference>
<feature type="domain" description="Tyr recombinase" evidence="5">
    <location>
        <begin position="105"/>
        <end position="289"/>
    </location>
</feature>
<dbReference type="SUPFAM" id="SSF56349">
    <property type="entry name" value="DNA breaking-rejoining enzymes"/>
    <property type="match status" value="1"/>
</dbReference>
<evidence type="ECO:0000313" key="7">
    <source>
        <dbReference type="EMBL" id="MBO8426317.1"/>
    </source>
</evidence>
<dbReference type="GO" id="GO:0015074">
    <property type="term" value="P:DNA integration"/>
    <property type="evidence" value="ECO:0007669"/>
    <property type="project" value="UniProtKB-KW"/>
</dbReference>
<reference evidence="7" key="2">
    <citation type="journal article" date="2021" name="PeerJ">
        <title>Extensive microbial diversity within the chicken gut microbiome revealed by metagenomics and culture.</title>
        <authorList>
            <person name="Gilroy R."/>
            <person name="Ravi A."/>
            <person name="Getino M."/>
            <person name="Pursley I."/>
            <person name="Horton D.L."/>
            <person name="Alikhan N.F."/>
            <person name="Baker D."/>
            <person name="Gharbi K."/>
            <person name="Hall N."/>
            <person name="Watson M."/>
            <person name="Adriaenssens E.M."/>
            <person name="Foster-Nyarko E."/>
            <person name="Jarju S."/>
            <person name="Secka A."/>
            <person name="Antonio M."/>
            <person name="Oren A."/>
            <person name="Chaudhuri R.R."/>
            <person name="La Ragione R."/>
            <person name="Hildebrand F."/>
            <person name="Pallen M.J."/>
        </authorList>
    </citation>
    <scope>NUCLEOTIDE SEQUENCE</scope>
    <source>
        <strain evidence="7">17113</strain>
    </source>
</reference>
<dbReference type="PROSITE" id="PS51900">
    <property type="entry name" value="CB"/>
    <property type="match status" value="1"/>
</dbReference>
<keyword evidence="3" id="KW-0233">DNA recombination</keyword>
<name>A0A9D9DEX9_9FIRM</name>
<evidence type="ECO:0000256" key="4">
    <source>
        <dbReference type="PROSITE-ProRule" id="PRU01248"/>
    </source>
</evidence>
<dbReference type="GO" id="GO:0003677">
    <property type="term" value="F:DNA binding"/>
    <property type="evidence" value="ECO:0007669"/>
    <property type="project" value="UniProtKB-UniRule"/>
</dbReference>
<evidence type="ECO:0000259" key="6">
    <source>
        <dbReference type="PROSITE" id="PS51900"/>
    </source>
</evidence>